<dbReference type="NCBIfam" id="NF011443">
    <property type="entry name" value="PRK14869.1-5"/>
    <property type="match status" value="1"/>
</dbReference>
<dbReference type="NCBIfam" id="NF011442">
    <property type="entry name" value="PRK14869.1-4"/>
    <property type="match status" value="1"/>
</dbReference>
<dbReference type="InterPro" id="IPR004097">
    <property type="entry name" value="DHHA2"/>
</dbReference>
<dbReference type="Pfam" id="PF00571">
    <property type="entry name" value="CBS"/>
    <property type="match status" value="2"/>
</dbReference>
<dbReference type="GO" id="GO:0004427">
    <property type="term" value="F:inorganic diphosphate phosphatase activity"/>
    <property type="evidence" value="ECO:0007669"/>
    <property type="project" value="UniProtKB-EC"/>
</dbReference>
<dbReference type="Proteomes" id="UP001207605">
    <property type="component" value="Unassembled WGS sequence"/>
</dbReference>
<proteinExistence type="predicted"/>
<evidence type="ECO:0000256" key="8">
    <source>
        <dbReference type="PROSITE-ProRule" id="PRU00703"/>
    </source>
</evidence>
<dbReference type="PANTHER" id="PTHR12112:SF22">
    <property type="entry name" value="MANGANESE-DEPENDENT INORGANIC PYROPHOSPHATASE-RELATED"/>
    <property type="match status" value="1"/>
</dbReference>
<evidence type="ECO:0000313" key="11">
    <source>
        <dbReference type="Proteomes" id="UP001207605"/>
    </source>
</evidence>
<dbReference type="EC" id="3.6.1.1" evidence="2"/>
<dbReference type="InterPro" id="IPR046342">
    <property type="entry name" value="CBS_dom_sf"/>
</dbReference>
<dbReference type="Gene3D" id="3.10.310.20">
    <property type="entry name" value="DHHA2 domain"/>
    <property type="match status" value="1"/>
</dbReference>
<keyword evidence="11" id="KW-1185">Reference proteome</keyword>
<dbReference type="SMART" id="SM01131">
    <property type="entry name" value="DHHA2"/>
    <property type="match status" value="1"/>
</dbReference>
<evidence type="ECO:0000256" key="3">
    <source>
        <dbReference type="ARBA" id="ARBA00022723"/>
    </source>
</evidence>
<dbReference type="EMBL" id="JAOQJV010000001">
    <property type="protein sequence ID" value="MCU6698666.1"/>
    <property type="molecule type" value="Genomic_DNA"/>
</dbReference>
<evidence type="ECO:0000256" key="5">
    <source>
        <dbReference type="ARBA" id="ARBA00023211"/>
    </source>
</evidence>
<evidence type="ECO:0000313" key="10">
    <source>
        <dbReference type="EMBL" id="MCU6698666.1"/>
    </source>
</evidence>
<dbReference type="InterPro" id="IPR028979">
    <property type="entry name" value="Ser_kin/Pase_Hpr-like_N_sf"/>
</dbReference>
<dbReference type="SUPFAM" id="SSF64182">
    <property type="entry name" value="DHH phosphoesterases"/>
    <property type="match status" value="1"/>
</dbReference>
<comment type="catalytic activity">
    <reaction evidence="7">
        <text>diphosphate + H2O = 2 phosphate + H(+)</text>
        <dbReference type="Rhea" id="RHEA:24576"/>
        <dbReference type="ChEBI" id="CHEBI:15377"/>
        <dbReference type="ChEBI" id="CHEBI:15378"/>
        <dbReference type="ChEBI" id="CHEBI:33019"/>
        <dbReference type="ChEBI" id="CHEBI:43474"/>
        <dbReference type="EC" id="3.6.1.1"/>
    </reaction>
</comment>
<gene>
    <name evidence="10" type="ORF">OCV65_00185</name>
</gene>
<dbReference type="Pfam" id="PF02833">
    <property type="entry name" value="DHHA2"/>
    <property type="match status" value="1"/>
</dbReference>
<dbReference type="SMART" id="SM00116">
    <property type="entry name" value="CBS"/>
    <property type="match status" value="2"/>
</dbReference>
<organism evidence="10 11">
    <name type="scientific">Dorea ammoniilytica</name>
    <dbReference type="NCBI Taxonomy" id="2981788"/>
    <lineage>
        <taxon>Bacteria</taxon>
        <taxon>Bacillati</taxon>
        <taxon>Bacillota</taxon>
        <taxon>Clostridia</taxon>
        <taxon>Lachnospirales</taxon>
        <taxon>Lachnospiraceae</taxon>
        <taxon>Dorea</taxon>
    </lineage>
</organism>
<name>A0ABT2S265_9FIRM</name>
<dbReference type="InterPro" id="IPR038763">
    <property type="entry name" value="DHH_sf"/>
</dbReference>
<keyword evidence="8" id="KW-0129">CBS domain</keyword>
<keyword evidence="4 10" id="KW-0378">Hydrolase</keyword>
<dbReference type="InterPro" id="IPR000644">
    <property type="entry name" value="CBS_dom"/>
</dbReference>
<evidence type="ECO:0000256" key="2">
    <source>
        <dbReference type="ARBA" id="ARBA00012146"/>
    </source>
</evidence>
<accession>A0ABT2S265</accession>
<sequence>MNNKTKQTYVIGHKNPDTDSICSAIAYAHLKKEITGERYSARRAGQINEETQYVLKRFQMRAPKLLPDVKLQLQDAEINKIEGCGPNVSIKRAWELLKKQKMKTLPILENDELLGIITAGDIASSYMDIYDNTILAGAKTQYSNIIDTLDGTLITGDPEKYFTKGKVSIGASSPDLMTEFIAPDDLVILGNRYESHSCAIDINVNCIIVCQNAVVSEVLVRRAESQGIVIIQTPYDTFNVARLINQSIPVKHFMTPKDQLCKFYIDDYIDDIREVITKRTFREFPILNKQGKLQGFVSRRRVMNVSKKQVILVDHNERSQAVDGLEEAEIMEIIDHHRLGNIETAGPVYFRNQPVGCTATIVYQMYQEHGVEITPQYAGILCSAIISDTLMFRSPTCTAIDISTAEHLAQIADVNMEELSAAMFKAGSNLEGKTPKELFYRDFKQFRVGDMQFGVGQINSMDAEEIKKMKEMLKDYLQKALRDNRVDMIFFMLTNIMTESSEILCCGQNAKQIVIEAFDLPEDSEEIILKKVVSRKKQVVPLLMSTLQH</sequence>
<evidence type="ECO:0000256" key="6">
    <source>
        <dbReference type="ARBA" id="ARBA00032535"/>
    </source>
</evidence>
<dbReference type="PROSITE" id="PS51371">
    <property type="entry name" value="CBS"/>
    <property type="match status" value="1"/>
</dbReference>
<dbReference type="InterPro" id="IPR001667">
    <property type="entry name" value="DDH_dom"/>
</dbReference>
<evidence type="ECO:0000256" key="7">
    <source>
        <dbReference type="ARBA" id="ARBA00047820"/>
    </source>
</evidence>
<dbReference type="Pfam" id="PF01368">
    <property type="entry name" value="DHH"/>
    <property type="match status" value="1"/>
</dbReference>
<evidence type="ECO:0000256" key="4">
    <source>
        <dbReference type="ARBA" id="ARBA00022801"/>
    </source>
</evidence>
<dbReference type="Pfam" id="PF07085">
    <property type="entry name" value="DRTGG"/>
    <property type="match status" value="1"/>
</dbReference>
<comment type="cofactor">
    <cofactor evidence="1">
        <name>Mn(2+)</name>
        <dbReference type="ChEBI" id="CHEBI:29035"/>
    </cofactor>
</comment>
<dbReference type="InterPro" id="IPR010766">
    <property type="entry name" value="DRTGG"/>
</dbReference>
<dbReference type="PANTHER" id="PTHR12112">
    <property type="entry name" value="BNIP - RELATED"/>
    <property type="match status" value="1"/>
</dbReference>
<reference evidence="10 11" key="1">
    <citation type="journal article" date="2021" name="ISME Commun">
        <title>Automated analysis of genomic sequences facilitates high-throughput and comprehensive description of bacteria.</title>
        <authorList>
            <person name="Hitch T.C.A."/>
        </authorList>
    </citation>
    <scope>NUCLEOTIDE SEQUENCE [LARGE SCALE GENOMIC DNA]</scope>
    <source>
        <strain evidence="10 11">Sanger_02</strain>
    </source>
</reference>
<dbReference type="Gene3D" id="3.40.1390.20">
    <property type="entry name" value="HprK N-terminal domain-like"/>
    <property type="match status" value="1"/>
</dbReference>
<dbReference type="SUPFAM" id="SSF75138">
    <property type="entry name" value="HprK N-terminal domain-like"/>
    <property type="match status" value="1"/>
</dbReference>
<dbReference type="Gene3D" id="3.10.580.10">
    <property type="entry name" value="CBS-domain"/>
    <property type="match status" value="1"/>
</dbReference>
<evidence type="ECO:0000256" key="1">
    <source>
        <dbReference type="ARBA" id="ARBA00001936"/>
    </source>
</evidence>
<feature type="domain" description="CBS" evidence="9">
    <location>
        <begin position="254"/>
        <end position="313"/>
    </location>
</feature>
<dbReference type="NCBIfam" id="NF003877">
    <property type="entry name" value="PRK05427.1"/>
    <property type="match status" value="1"/>
</dbReference>
<keyword evidence="5" id="KW-0464">Manganese</keyword>
<dbReference type="RefSeq" id="WP_262580489.1">
    <property type="nucleotide sequence ID" value="NZ_JAOQJV010000001.1"/>
</dbReference>
<evidence type="ECO:0000259" key="9">
    <source>
        <dbReference type="PROSITE" id="PS51371"/>
    </source>
</evidence>
<protein>
    <recommendedName>
        <fullName evidence="2">inorganic diphosphatase</fullName>
        <ecNumber evidence="2">3.6.1.1</ecNumber>
    </recommendedName>
    <alternativeName>
        <fullName evidence="6">Pyrophosphate phospho-hydrolase</fullName>
    </alternativeName>
</protein>
<dbReference type="InterPro" id="IPR038222">
    <property type="entry name" value="DHHA2_dom_sf"/>
</dbReference>
<keyword evidence="3" id="KW-0479">Metal-binding</keyword>
<dbReference type="Gene3D" id="3.90.1640.10">
    <property type="entry name" value="inorganic pyrophosphatase (n-terminal core)"/>
    <property type="match status" value="1"/>
</dbReference>
<comment type="caution">
    <text evidence="10">The sequence shown here is derived from an EMBL/GenBank/DDBJ whole genome shotgun (WGS) entry which is preliminary data.</text>
</comment>
<dbReference type="SUPFAM" id="SSF54631">
    <property type="entry name" value="CBS-domain pair"/>
    <property type="match status" value="1"/>
</dbReference>